<proteinExistence type="predicted"/>
<dbReference type="GeneID" id="104732928"/>
<dbReference type="PANTHER" id="PTHR39708">
    <property type="entry name" value="OS07G0483400 PROTEIN"/>
    <property type="match status" value="1"/>
</dbReference>
<evidence type="ECO:0000313" key="2">
    <source>
        <dbReference type="Proteomes" id="UP000694864"/>
    </source>
</evidence>
<protein>
    <submittedName>
        <fullName evidence="3">Uncharacterized protein LOC104732928</fullName>
    </submittedName>
</protein>
<keyword evidence="2" id="KW-1185">Reference proteome</keyword>
<feature type="region of interest" description="Disordered" evidence="1">
    <location>
        <begin position="1"/>
        <end position="47"/>
    </location>
</feature>
<reference evidence="2" key="1">
    <citation type="journal article" date="2014" name="Nat. Commun.">
        <title>The emerging biofuel crop Camelina sativa retains a highly undifferentiated hexaploid genome structure.</title>
        <authorList>
            <person name="Kagale S."/>
            <person name="Koh C."/>
            <person name="Nixon J."/>
            <person name="Bollina V."/>
            <person name="Clarke W.E."/>
            <person name="Tuteja R."/>
            <person name="Spillane C."/>
            <person name="Robinson S.J."/>
            <person name="Links M.G."/>
            <person name="Clarke C."/>
            <person name="Higgins E.E."/>
            <person name="Huebert T."/>
            <person name="Sharpe A.G."/>
            <person name="Parkin I.A."/>
        </authorList>
    </citation>
    <scope>NUCLEOTIDE SEQUENCE [LARGE SCALE GENOMIC DNA]</scope>
    <source>
        <strain evidence="2">cv. DH55</strain>
    </source>
</reference>
<reference evidence="3" key="2">
    <citation type="submission" date="2025-08" db="UniProtKB">
        <authorList>
            <consortium name="RefSeq"/>
        </authorList>
    </citation>
    <scope>IDENTIFICATION</scope>
    <source>
        <tissue evidence="3">Leaf</tissue>
    </source>
</reference>
<evidence type="ECO:0000313" key="3">
    <source>
        <dbReference type="RefSeq" id="XP_019089306.1"/>
    </source>
</evidence>
<name>A0ABM1QRB8_CAMSA</name>
<evidence type="ECO:0000256" key="1">
    <source>
        <dbReference type="SAM" id="MobiDB-lite"/>
    </source>
</evidence>
<accession>A0ABM1QRB8</accession>
<dbReference type="PANTHER" id="PTHR39708:SF2">
    <property type="entry name" value="BLOC-1-RELATED COMPLEX SUBUNIT 6 C-TERMINAL HELIX DOMAIN-CONTAINING PROTEIN"/>
    <property type="match status" value="1"/>
</dbReference>
<dbReference type="RefSeq" id="XP_019089306.1">
    <property type="nucleotide sequence ID" value="XM_019233761.1"/>
</dbReference>
<sequence length="129" mass="14216">MDASRTHRKMDAGAEIDVVNPVEDDSAAETGPDQDQGGGSESSSLKQGEILRTLATVEKDSQAIAESFAFINRLKTQFQSLCFELLKATGYKFQTSTVSLIRDTTSEGRTSNRKDRYEFRGTKDLGLLM</sequence>
<dbReference type="Proteomes" id="UP000694864">
    <property type="component" value="Chromosome 12"/>
</dbReference>
<gene>
    <name evidence="3" type="primary">LOC104732928</name>
</gene>
<organism evidence="2 3">
    <name type="scientific">Camelina sativa</name>
    <name type="common">False flax</name>
    <name type="synonym">Myagrum sativum</name>
    <dbReference type="NCBI Taxonomy" id="90675"/>
    <lineage>
        <taxon>Eukaryota</taxon>
        <taxon>Viridiplantae</taxon>
        <taxon>Streptophyta</taxon>
        <taxon>Embryophyta</taxon>
        <taxon>Tracheophyta</taxon>
        <taxon>Spermatophyta</taxon>
        <taxon>Magnoliopsida</taxon>
        <taxon>eudicotyledons</taxon>
        <taxon>Gunneridae</taxon>
        <taxon>Pentapetalae</taxon>
        <taxon>rosids</taxon>
        <taxon>malvids</taxon>
        <taxon>Brassicales</taxon>
        <taxon>Brassicaceae</taxon>
        <taxon>Camelineae</taxon>
        <taxon>Camelina</taxon>
    </lineage>
</organism>